<reference evidence="1" key="2">
    <citation type="submission" date="2022-01" db="EMBL/GenBank/DDBJ databases">
        <authorList>
            <person name="Yamashiro T."/>
            <person name="Shiraishi A."/>
            <person name="Satake H."/>
            <person name="Nakayama K."/>
        </authorList>
    </citation>
    <scope>NUCLEOTIDE SEQUENCE</scope>
</reference>
<gene>
    <name evidence="1" type="ORF">Tco_0629935</name>
</gene>
<comment type="caution">
    <text evidence="1">The sequence shown here is derived from an EMBL/GenBank/DDBJ whole genome shotgun (WGS) entry which is preliminary data.</text>
</comment>
<sequence>MKCPQHYLTEMFEVILFYNGMEVSTRQILQSKGAIPTKTAADAKVAIQKMVEYSQKWHNGTSRIRRCEQCKGPHYTKDCPLKEEGKTLEEAYYTQFGVPFQQGGQYRAAAPEFYQRNNANPLYQERRQSMEESLSKFMNESSKRHEENSNLIKEIRASTNAAIKNQGASIKTLEIQIGQLSKNSKLMFETRQATIPFPSCLNDYYCDEKKGSYGPQYLDAYSYGATRIDDSIPRKEKDPGSFTLPCYINNVCFKNALADLGDSVSVMPLSTYLNLGLGKLAHTKLTVKLADRTVKHPKGIAKNVLVVGKFIFPVDFIILDMPEDVKVPLILGRPFLSTAHAKIDVFKRKITLRVSAYDQDEKIRIDYAYNLKFPCMIGFELVHANFFPNFPINFMSKKFYNLIMKEKVEFIGRNGLGNFANVPIFIGNFYVITDFTVVEDRNRNYAKLHLYQWTETNLLEEHLASSMNDSSNMHSEIRTRNLNLLSRTICKPAPTPPLNAALSK</sequence>
<reference evidence="1" key="1">
    <citation type="journal article" date="2022" name="Int. J. Mol. Sci.">
        <title>Draft Genome of Tanacetum Coccineum: Genomic Comparison of Closely Related Tanacetum-Family Plants.</title>
        <authorList>
            <person name="Yamashiro T."/>
            <person name="Shiraishi A."/>
            <person name="Nakayama K."/>
            <person name="Satake H."/>
        </authorList>
    </citation>
    <scope>NUCLEOTIDE SEQUENCE</scope>
</reference>
<dbReference type="Gene3D" id="2.40.70.10">
    <property type="entry name" value="Acid Proteases"/>
    <property type="match status" value="1"/>
</dbReference>
<accession>A0ABQ4WUV6</accession>
<organism evidence="1 2">
    <name type="scientific">Tanacetum coccineum</name>
    <dbReference type="NCBI Taxonomy" id="301880"/>
    <lineage>
        <taxon>Eukaryota</taxon>
        <taxon>Viridiplantae</taxon>
        <taxon>Streptophyta</taxon>
        <taxon>Embryophyta</taxon>
        <taxon>Tracheophyta</taxon>
        <taxon>Spermatophyta</taxon>
        <taxon>Magnoliopsida</taxon>
        <taxon>eudicotyledons</taxon>
        <taxon>Gunneridae</taxon>
        <taxon>Pentapetalae</taxon>
        <taxon>asterids</taxon>
        <taxon>campanulids</taxon>
        <taxon>Asterales</taxon>
        <taxon>Asteraceae</taxon>
        <taxon>Asteroideae</taxon>
        <taxon>Anthemideae</taxon>
        <taxon>Anthemidinae</taxon>
        <taxon>Tanacetum</taxon>
    </lineage>
</organism>
<dbReference type="CDD" id="cd00303">
    <property type="entry name" value="retropepsin_like"/>
    <property type="match status" value="1"/>
</dbReference>
<name>A0ABQ4WUV6_9ASTR</name>
<dbReference type="Proteomes" id="UP001151760">
    <property type="component" value="Unassembled WGS sequence"/>
</dbReference>
<dbReference type="EMBL" id="BQNB010008945">
    <property type="protein sequence ID" value="GJS56573.1"/>
    <property type="molecule type" value="Genomic_DNA"/>
</dbReference>
<evidence type="ECO:0000313" key="2">
    <source>
        <dbReference type="Proteomes" id="UP001151760"/>
    </source>
</evidence>
<evidence type="ECO:0000313" key="1">
    <source>
        <dbReference type="EMBL" id="GJS56573.1"/>
    </source>
</evidence>
<keyword evidence="2" id="KW-1185">Reference proteome</keyword>
<dbReference type="InterPro" id="IPR021109">
    <property type="entry name" value="Peptidase_aspartic_dom_sf"/>
</dbReference>
<dbReference type="PANTHER" id="PTHR33067:SF9">
    <property type="entry name" value="RNA-DIRECTED DNA POLYMERASE"/>
    <property type="match status" value="1"/>
</dbReference>
<dbReference type="PANTHER" id="PTHR33067">
    <property type="entry name" value="RNA-DIRECTED DNA POLYMERASE-RELATED"/>
    <property type="match status" value="1"/>
</dbReference>
<protein>
    <submittedName>
        <fullName evidence="1">Ribonuclease H-like domain, reverse transcriptase, RNA-dependent DNA polymerase</fullName>
    </submittedName>
</protein>
<proteinExistence type="predicted"/>